<gene>
    <name evidence="1" type="ORF">SAMN02745132_00812</name>
</gene>
<keyword evidence="2" id="KW-1185">Reference proteome</keyword>
<proteinExistence type="predicted"/>
<reference evidence="2" key="1">
    <citation type="submission" date="2017-02" db="EMBL/GenBank/DDBJ databases">
        <authorList>
            <person name="Varghese N."/>
            <person name="Submissions S."/>
        </authorList>
    </citation>
    <scope>NUCLEOTIDE SEQUENCE [LARGE SCALE GENOMIC DNA]</scope>
    <source>
        <strain evidence="2">DSM 22720</strain>
    </source>
</reference>
<protein>
    <submittedName>
        <fullName evidence="1">Uncharacterized protein</fullName>
    </submittedName>
</protein>
<organism evidence="1 2">
    <name type="scientific">Enterovibrio nigricans DSM 22720</name>
    <dbReference type="NCBI Taxonomy" id="1121868"/>
    <lineage>
        <taxon>Bacteria</taxon>
        <taxon>Pseudomonadati</taxon>
        <taxon>Pseudomonadota</taxon>
        <taxon>Gammaproteobacteria</taxon>
        <taxon>Vibrionales</taxon>
        <taxon>Vibrionaceae</taxon>
        <taxon>Enterovibrio</taxon>
    </lineage>
</organism>
<dbReference type="EMBL" id="FUXU01000006">
    <property type="protein sequence ID" value="SKA47988.1"/>
    <property type="molecule type" value="Genomic_DNA"/>
</dbReference>
<accession>A0A1T4U647</accession>
<name>A0A1T4U647_9GAMM</name>
<sequence>MKKNLIFPTGDNPSDQHSVLNVAFYLSDCLVNESNRPLLNIYFEFDGACILM</sequence>
<evidence type="ECO:0000313" key="2">
    <source>
        <dbReference type="Proteomes" id="UP000190162"/>
    </source>
</evidence>
<dbReference type="Proteomes" id="UP000190162">
    <property type="component" value="Unassembled WGS sequence"/>
</dbReference>
<dbReference type="AlphaFoldDB" id="A0A1T4U647"/>
<evidence type="ECO:0000313" key="1">
    <source>
        <dbReference type="EMBL" id="SKA47988.1"/>
    </source>
</evidence>